<name>A0A494XJQ2_9BURK</name>
<sequence>MIKVSILYPYREGGRFDFDYYRNVHMPLAAKRFGATLRGWSIDAGINGGPPDTKPPFVAAGHFVFDSVDAFYAVFTPAVAEELIGDIPNYTDGGNGTIFISEIDTLGQVEAAA</sequence>
<dbReference type="Proteomes" id="UP000280434">
    <property type="component" value="Unassembled WGS sequence"/>
</dbReference>
<gene>
    <name evidence="2" type="ORF">D7S89_06950</name>
</gene>
<dbReference type="EMBL" id="RBZV01000002">
    <property type="protein sequence ID" value="RKP50808.1"/>
    <property type="molecule type" value="Genomic_DNA"/>
</dbReference>
<dbReference type="PANTHER" id="PTHR40260:SF2">
    <property type="entry name" value="BLR8190 PROTEIN"/>
    <property type="match status" value="1"/>
</dbReference>
<accession>A0A494XJQ2</accession>
<feature type="domain" description="EthD" evidence="1">
    <location>
        <begin position="18"/>
        <end position="93"/>
    </location>
</feature>
<dbReference type="GO" id="GO:0016491">
    <property type="term" value="F:oxidoreductase activity"/>
    <property type="evidence" value="ECO:0007669"/>
    <property type="project" value="InterPro"/>
</dbReference>
<dbReference type="OrthoDB" id="5343971at2"/>
<organism evidence="2 3">
    <name type="scientific">Trinickia fusca</name>
    <dbReference type="NCBI Taxonomy" id="2419777"/>
    <lineage>
        <taxon>Bacteria</taxon>
        <taxon>Pseudomonadati</taxon>
        <taxon>Pseudomonadota</taxon>
        <taxon>Betaproteobacteria</taxon>
        <taxon>Burkholderiales</taxon>
        <taxon>Burkholderiaceae</taxon>
        <taxon>Trinickia</taxon>
    </lineage>
</organism>
<comment type="caution">
    <text evidence="2">The sequence shown here is derived from an EMBL/GenBank/DDBJ whole genome shotgun (WGS) entry which is preliminary data.</text>
</comment>
<dbReference type="InterPro" id="IPR009799">
    <property type="entry name" value="EthD_dom"/>
</dbReference>
<dbReference type="Gene3D" id="3.30.70.100">
    <property type="match status" value="1"/>
</dbReference>
<dbReference type="AlphaFoldDB" id="A0A494XJQ2"/>
<dbReference type="InterPro" id="IPR011008">
    <property type="entry name" value="Dimeric_a/b-barrel"/>
</dbReference>
<keyword evidence="3" id="KW-1185">Reference proteome</keyword>
<dbReference type="SUPFAM" id="SSF54909">
    <property type="entry name" value="Dimeric alpha+beta barrel"/>
    <property type="match status" value="1"/>
</dbReference>
<protein>
    <submittedName>
        <fullName evidence="2">EthD family reductase</fullName>
    </submittedName>
</protein>
<reference evidence="2 3" key="1">
    <citation type="submission" date="2018-10" db="EMBL/GenBank/DDBJ databases">
        <title>Paraburkholderia sp. 7MK8-2, isolated from soil.</title>
        <authorList>
            <person name="Gao Z.-H."/>
            <person name="Qiu L.-H."/>
        </authorList>
    </citation>
    <scope>NUCLEOTIDE SEQUENCE [LARGE SCALE GENOMIC DNA]</scope>
    <source>
        <strain evidence="2 3">7MK8-2</strain>
    </source>
</reference>
<evidence type="ECO:0000259" key="1">
    <source>
        <dbReference type="Pfam" id="PF07110"/>
    </source>
</evidence>
<evidence type="ECO:0000313" key="3">
    <source>
        <dbReference type="Proteomes" id="UP000280434"/>
    </source>
</evidence>
<dbReference type="PANTHER" id="PTHR40260">
    <property type="entry name" value="BLR8190 PROTEIN"/>
    <property type="match status" value="1"/>
</dbReference>
<evidence type="ECO:0000313" key="2">
    <source>
        <dbReference type="EMBL" id="RKP50808.1"/>
    </source>
</evidence>
<dbReference type="RefSeq" id="WP_121276899.1">
    <property type="nucleotide sequence ID" value="NZ_RBZV01000002.1"/>
</dbReference>
<dbReference type="Pfam" id="PF07110">
    <property type="entry name" value="EthD"/>
    <property type="match status" value="1"/>
</dbReference>
<proteinExistence type="predicted"/>
<dbReference type="NCBIfam" id="TIGR02118">
    <property type="entry name" value="EthD family reductase"/>
    <property type="match status" value="1"/>
</dbReference>